<dbReference type="Ensembl" id="ENSCCRT00010109348.1">
    <property type="protein sequence ID" value="ENSCCRP00010098577.1"/>
    <property type="gene ID" value="ENSCCRG00010043213.1"/>
</dbReference>
<keyword evidence="8" id="KW-1015">Disulfide bond</keyword>
<organism evidence="11 12">
    <name type="scientific">Cyprinus carpio</name>
    <name type="common">Common carp</name>
    <dbReference type="NCBI Taxonomy" id="7962"/>
    <lineage>
        <taxon>Eukaryota</taxon>
        <taxon>Metazoa</taxon>
        <taxon>Chordata</taxon>
        <taxon>Craniata</taxon>
        <taxon>Vertebrata</taxon>
        <taxon>Euteleostomi</taxon>
        <taxon>Actinopterygii</taxon>
        <taxon>Neopterygii</taxon>
        <taxon>Teleostei</taxon>
        <taxon>Ostariophysi</taxon>
        <taxon>Cypriniformes</taxon>
        <taxon>Cyprinidae</taxon>
        <taxon>Cyprininae</taxon>
        <taxon>Cyprinus</taxon>
    </lineage>
</organism>
<feature type="domain" description="Lysosome-associated membrane glycoprotein 2-like luminal" evidence="10">
    <location>
        <begin position="142"/>
        <end position="274"/>
    </location>
</feature>
<accession>A0A8C1P123</accession>
<keyword evidence="7" id="KW-0325">Glycoprotein</keyword>
<keyword evidence="6 8" id="KW-0472">Membrane</keyword>
<proteinExistence type="inferred from homology"/>
<evidence type="ECO:0000256" key="7">
    <source>
        <dbReference type="ARBA" id="ARBA00023180"/>
    </source>
</evidence>
<dbReference type="Pfam" id="PF01299">
    <property type="entry name" value="Lamp2-like_luminal"/>
    <property type="match status" value="1"/>
</dbReference>
<dbReference type="GO" id="GO:0072594">
    <property type="term" value="P:establishment of protein localization to organelle"/>
    <property type="evidence" value="ECO:0007669"/>
    <property type="project" value="TreeGrafter"/>
</dbReference>
<reference evidence="11" key="1">
    <citation type="submission" date="2025-08" db="UniProtKB">
        <authorList>
            <consortium name="Ensembl"/>
        </authorList>
    </citation>
    <scope>IDENTIFICATION</scope>
</reference>
<feature type="disulfide bond" evidence="8">
    <location>
        <begin position="248"/>
        <end position="285"/>
    </location>
</feature>
<evidence type="ECO:0000256" key="6">
    <source>
        <dbReference type="ARBA" id="ARBA00023136"/>
    </source>
</evidence>
<dbReference type="PANTHER" id="PTHR11506:SF30">
    <property type="entry name" value="LYSOSOME-ASSOCIATED MEMBRANE GLYCOPROTEIN 3"/>
    <property type="match status" value="1"/>
</dbReference>
<keyword evidence="4" id="KW-0967">Endosome</keyword>
<evidence type="ECO:0000256" key="1">
    <source>
        <dbReference type="ARBA" id="ARBA00004530"/>
    </source>
</evidence>
<protein>
    <submittedName>
        <fullName evidence="11">Lysosome-associated membrane glycoprotein 3-like</fullName>
    </submittedName>
</protein>
<dbReference type="PANTHER" id="PTHR11506">
    <property type="entry name" value="LYSOSOME-ASSOCIATED MEMBRANE GLYCOPROTEIN"/>
    <property type="match status" value="1"/>
</dbReference>
<sequence length="327" mass="36734">MCVTQRDFGWYRIFLHWVALLSNRFEFWSGAVALLNLKLQFIPESSNHLHTETIHNTTTLTLMVLRSTSRSQQPNPTKKSVQWIKLGSSLASKPFHLSASADEVPAIINSDLPITNLSKRPVLQPKETAPPQFLRTLMDPQGKVCVQASLGVEYVVRENKKNYYFNMNPSSTRATGFCGNQKAILSLDFDGGQLEFTFIKEGDLSYVSTIKGLLRPAPPCTNCRNKTYVGVIHHDKLFKAKNGLSFQCKSQMTLILASYFRVKLVPLQIQAFDLANGAFGKEVECWEDYNKRMIPIILGAVAAAVCLIAILTCVLVRERRGQGYEQL</sequence>
<feature type="transmembrane region" description="Helical" evidence="9">
    <location>
        <begin position="293"/>
        <end position="316"/>
    </location>
</feature>
<evidence type="ECO:0000256" key="9">
    <source>
        <dbReference type="SAM" id="Phobius"/>
    </source>
</evidence>
<comment type="subcellular location">
    <subcellularLocation>
        <location evidence="1">Endosome membrane</location>
        <topology evidence="1">Single-pass type I membrane protein</topology>
    </subcellularLocation>
    <subcellularLocation>
        <location evidence="8">Lysosome membrane</location>
        <topology evidence="8">Single-pass type I membrane protein</topology>
    </subcellularLocation>
</comment>
<keyword evidence="12" id="KW-1185">Reference proteome</keyword>
<evidence type="ECO:0000313" key="12">
    <source>
        <dbReference type="Proteomes" id="UP000694427"/>
    </source>
</evidence>
<keyword evidence="2 8" id="KW-0812">Transmembrane</keyword>
<dbReference type="AlphaFoldDB" id="A0A8C1P123"/>
<evidence type="ECO:0000313" key="11">
    <source>
        <dbReference type="Ensembl" id="ENSCCRP00010098577.1"/>
    </source>
</evidence>
<dbReference type="InterPro" id="IPR048528">
    <property type="entry name" value="Lamp2-like_luminal"/>
</dbReference>
<evidence type="ECO:0000259" key="10">
    <source>
        <dbReference type="Pfam" id="PF01299"/>
    </source>
</evidence>
<evidence type="ECO:0000256" key="3">
    <source>
        <dbReference type="ARBA" id="ARBA00022729"/>
    </source>
</evidence>
<dbReference type="GO" id="GO:0005765">
    <property type="term" value="C:lysosomal membrane"/>
    <property type="evidence" value="ECO:0007669"/>
    <property type="project" value="UniProtKB-SubCell"/>
</dbReference>
<evidence type="ECO:0000256" key="2">
    <source>
        <dbReference type="ARBA" id="ARBA00022692"/>
    </source>
</evidence>
<keyword evidence="3" id="KW-0732">Signal</keyword>
<comment type="similarity">
    <text evidence="8">Belongs to the LAMP family.</text>
</comment>
<gene>
    <name evidence="11" type="primary">LOC109057357</name>
</gene>
<evidence type="ECO:0000256" key="4">
    <source>
        <dbReference type="ARBA" id="ARBA00022753"/>
    </source>
</evidence>
<evidence type="ECO:0000256" key="5">
    <source>
        <dbReference type="ARBA" id="ARBA00022989"/>
    </source>
</evidence>
<dbReference type="GO" id="GO:0031902">
    <property type="term" value="C:late endosome membrane"/>
    <property type="evidence" value="ECO:0007669"/>
    <property type="project" value="TreeGrafter"/>
</dbReference>
<evidence type="ECO:0000256" key="8">
    <source>
        <dbReference type="PROSITE-ProRule" id="PRU00740"/>
    </source>
</evidence>
<dbReference type="PROSITE" id="PS51407">
    <property type="entry name" value="LAMP_3"/>
    <property type="match status" value="1"/>
</dbReference>
<name>A0A8C1P123_CYPCA</name>
<keyword evidence="8" id="KW-0458">Lysosome</keyword>
<comment type="caution">
    <text evidence="8">Lacks conserved residue(s) required for the propagation of feature annotation.</text>
</comment>
<dbReference type="GO" id="GO:0005886">
    <property type="term" value="C:plasma membrane"/>
    <property type="evidence" value="ECO:0007669"/>
    <property type="project" value="TreeGrafter"/>
</dbReference>
<dbReference type="InterPro" id="IPR002000">
    <property type="entry name" value="Lysosome-assoc_membr_glycop"/>
</dbReference>
<dbReference type="Gene3D" id="2.40.160.110">
    <property type="match status" value="1"/>
</dbReference>
<reference evidence="11" key="2">
    <citation type="submission" date="2025-09" db="UniProtKB">
        <authorList>
            <consortium name="Ensembl"/>
        </authorList>
    </citation>
    <scope>IDENTIFICATION</scope>
</reference>
<dbReference type="Proteomes" id="UP000694427">
    <property type="component" value="Unplaced"/>
</dbReference>
<keyword evidence="5 9" id="KW-1133">Transmembrane helix</keyword>